<dbReference type="SUPFAM" id="SSF103481">
    <property type="entry name" value="Multidrug resistance efflux transporter EmrE"/>
    <property type="match status" value="2"/>
</dbReference>
<reference evidence="7 8" key="1">
    <citation type="journal article" date="2016" name="Antonie Van Leeuwenhoek">
        <title>Denitratimonas tolerans gen. nov., sp. nov., a denitrifying bacterium isolated from a bioreactor for tannery wastewater treatment.</title>
        <authorList>
            <person name="Han S.I."/>
            <person name="Kim J.O."/>
            <person name="Lee Y.R."/>
            <person name="Ekpeghere K.I."/>
            <person name="Koh S.C."/>
            <person name="Whang K.S."/>
        </authorList>
    </citation>
    <scope>NUCLEOTIDE SEQUENCE [LARGE SCALE GENOMIC DNA]</scope>
    <source>
        <strain evidence="7 8">KACC 17565</strain>
    </source>
</reference>
<evidence type="ECO:0000259" key="6">
    <source>
        <dbReference type="Pfam" id="PF00892"/>
    </source>
</evidence>
<feature type="transmembrane region" description="Helical" evidence="5">
    <location>
        <begin position="171"/>
        <end position="190"/>
    </location>
</feature>
<feature type="transmembrane region" description="Helical" evidence="5">
    <location>
        <begin position="140"/>
        <end position="159"/>
    </location>
</feature>
<dbReference type="InterPro" id="IPR037185">
    <property type="entry name" value="EmrE-like"/>
</dbReference>
<feature type="domain" description="EamA" evidence="6">
    <location>
        <begin position="141"/>
        <end position="280"/>
    </location>
</feature>
<sequence length="294" mass="31823">MPLSHLLLTLAVVVVWGTNFVVIRYGLDAFPPLLFATLRFAFSLLPWVLLVKRPAVPWRFLAGNGLFLGFGMFGLLFIAMREDITPGVASIMVQTQAFFTIALAMVFLRERLRRYQGVGLALCLAGLVVLFANVDGSVTTRGLLLTLAGGLCWAVANLIAKRAGRVDMLGFMVWSSLFAIPPLLACSLWLEGAGAIGATLADASWPAWAAAVWQGVANTLFGYGAWNWLLARHPTAVIAPFSLLVPVVAMLSSVIVLDEALPLWKVQAMVLLMAGLAVIALWPRLQARLARRPA</sequence>
<feature type="domain" description="EamA" evidence="6">
    <location>
        <begin position="6"/>
        <end position="131"/>
    </location>
</feature>
<evidence type="ECO:0000313" key="7">
    <source>
        <dbReference type="EMBL" id="MEJ1249119.1"/>
    </source>
</evidence>
<dbReference type="PANTHER" id="PTHR32322:SF9">
    <property type="entry name" value="AMINO-ACID METABOLITE EFFLUX PUMP-RELATED"/>
    <property type="match status" value="1"/>
</dbReference>
<evidence type="ECO:0000313" key="8">
    <source>
        <dbReference type="Proteomes" id="UP001364472"/>
    </source>
</evidence>
<evidence type="ECO:0000256" key="3">
    <source>
        <dbReference type="ARBA" id="ARBA00022989"/>
    </source>
</evidence>
<comment type="subcellular location">
    <subcellularLocation>
        <location evidence="1">Membrane</location>
        <topology evidence="1">Multi-pass membrane protein</topology>
    </subcellularLocation>
</comment>
<organism evidence="7 8">
    <name type="scientific">Denitratimonas tolerans</name>
    <dbReference type="NCBI Taxonomy" id="1338420"/>
    <lineage>
        <taxon>Bacteria</taxon>
        <taxon>Pseudomonadati</taxon>
        <taxon>Pseudomonadota</taxon>
        <taxon>Gammaproteobacteria</taxon>
        <taxon>Lysobacterales</taxon>
        <taxon>Lysobacteraceae</taxon>
        <taxon>Denitratimonas</taxon>
    </lineage>
</organism>
<dbReference type="GO" id="GO:0016020">
    <property type="term" value="C:membrane"/>
    <property type="evidence" value="ECO:0007669"/>
    <property type="project" value="UniProtKB-SubCell"/>
</dbReference>
<dbReference type="Proteomes" id="UP001364472">
    <property type="component" value="Unassembled WGS sequence"/>
</dbReference>
<feature type="transmembrane region" description="Helical" evidence="5">
    <location>
        <begin position="33"/>
        <end position="51"/>
    </location>
</feature>
<proteinExistence type="predicted"/>
<dbReference type="RefSeq" id="WP_337334836.1">
    <property type="nucleotide sequence ID" value="NZ_JBBDHC010000006.1"/>
</dbReference>
<feature type="transmembrane region" description="Helical" evidence="5">
    <location>
        <begin position="237"/>
        <end position="257"/>
    </location>
</feature>
<name>A0AAW9R3F2_9GAMM</name>
<keyword evidence="2 5" id="KW-0812">Transmembrane</keyword>
<keyword evidence="8" id="KW-1185">Reference proteome</keyword>
<dbReference type="InterPro" id="IPR050638">
    <property type="entry name" value="AA-Vitamin_Transporters"/>
</dbReference>
<dbReference type="EMBL" id="JBBDHC010000006">
    <property type="protein sequence ID" value="MEJ1249119.1"/>
    <property type="molecule type" value="Genomic_DNA"/>
</dbReference>
<dbReference type="PANTHER" id="PTHR32322">
    <property type="entry name" value="INNER MEMBRANE TRANSPORTER"/>
    <property type="match status" value="1"/>
</dbReference>
<accession>A0AAW9R3F2</accession>
<evidence type="ECO:0000256" key="5">
    <source>
        <dbReference type="SAM" id="Phobius"/>
    </source>
</evidence>
<keyword evidence="3 5" id="KW-1133">Transmembrane helix</keyword>
<evidence type="ECO:0000256" key="1">
    <source>
        <dbReference type="ARBA" id="ARBA00004141"/>
    </source>
</evidence>
<dbReference type="Pfam" id="PF00892">
    <property type="entry name" value="EamA"/>
    <property type="match status" value="2"/>
</dbReference>
<protein>
    <submittedName>
        <fullName evidence="7">EamA family transporter</fullName>
    </submittedName>
</protein>
<feature type="transmembrane region" description="Helical" evidence="5">
    <location>
        <begin position="58"/>
        <end position="80"/>
    </location>
</feature>
<evidence type="ECO:0000256" key="4">
    <source>
        <dbReference type="ARBA" id="ARBA00023136"/>
    </source>
</evidence>
<gene>
    <name evidence="7" type="ORF">WB794_05465</name>
</gene>
<feature type="transmembrane region" description="Helical" evidence="5">
    <location>
        <begin position="115"/>
        <end position="134"/>
    </location>
</feature>
<keyword evidence="4 5" id="KW-0472">Membrane</keyword>
<dbReference type="Gene3D" id="1.10.3730.20">
    <property type="match status" value="1"/>
</dbReference>
<evidence type="ECO:0000256" key="2">
    <source>
        <dbReference type="ARBA" id="ARBA00022692"/>
    </source>
</evidence>
<feature type="transmembrane region" description="Helical" evidence="5">
    <location>
        <begin position="263"/>
        <end position="282"/>
    </location>
</feature>
<dbReference type="AlphaFoldDB" id="A0AAW9R3F2"/>
<comment type="caution">
    <text evidence="7">The sequence shown here is derived from an EMBL/GenBank/DDBJ whole genome shotgun (WGS) entry which is preliminary data.</text>
</comment>
<feature type="transmembrane region" description="Helical" evidence="5">
    <location>
        <begin position="210"/>
        <end position="230"/>
    </location>
</feature>
<dbReference type="InterPro" id="IPR000620">
    <property type="entry name" value="EamA_dom"/>
</dbReference>
<feature type="transmembrane region" description="Helical" evidence="5">
    <location>
        <begin position="86"/>
        <end position="108"/>
    </location>
</feature>